<evidence type="ECO:0000313" key="4">
    <source>
        <dbReference type="Proteomes" id="UP000306196"/>
    </source>
</evidence>
<dbReference type="Gene3D" id="2.60.200.20">
    <property type="match status" value="1"/>
</dbReference>
<gene>
    <name evidence="3" type="ORF">FEM03_06370</name>
</gene>
<dbReference type="OrthoDB" id="9816434at2"/>
<dbReference type="SMART" id="SM00240">
    <property type="entry name" value="FHA"/>
    <property type="match status" value="1"/>
</dbReference>
<dbReference type="GO" id="GO:0035556">
    <property type="term" value="P:intracellular signal transduction"/>
    <property type="evidence" value="ECO:0007669"/>
    <property type="project" value="InterPro"/>
</dbReference>
<feature type="domain" description="FHA" evidence="1">
    <location>
        <begin position="97"/>
        <end position="146"/>
    </location>
</feature>
<dbReference type="PANTHER" id="PTHR43081">
    <property type="entry name" value="ADENYLATE CYCLASE, TERMINAL-DIFFERENTIATION SPECIFIC-RELATED"/>
    <property type="match status" value="1"/>
</dbReference>
<dbReference type="PANTHER" id="PTHR43081:SF1">
    <property type="entry name" value="ADENYLATE CYCLASE, TERMINAL-DIFFERENTIATION SPECIFIC"/>
    <property type="match status" value="1"/>
</dbReference>
<evidence type="ECO:0000313" key="3">
    <source>
        <dbReference type="EMBL" id="TLD71759.1"/>
    </source>
</evidence>
<dbReference type="Gene3D" id="3.30.70.1230">
    <property type="entry name" value="Nucleotide cyclase"/>
    <property type="match status" value="1"/>
</dbReference>
<keyword evidence="4" id="KW-1185">Reference proteome</keyword>
<dbReference type="PROSITE" id="PS50006">
    <property type="entry name" value="FHA_DOMAIN"/>
    <property type="match status" value="1"/>
</dbReference>
<dbReference type="GO" id="GO:0004016">
    <property type="term" value="F:adenylate cyclase activity"/>
    <property type="evidence" value="ECO:0007669"/>
    <property type="project" value="UniProtKB-ARBA"/>
</dbReference>
<feature type="domain" description="Guanylate cyclase" evidence="2">
    <location>
        <begin position="201"/>
        <end position="332"/>
    </location>
</feature>
<dbReference type="Proteomes" id="UP000306196">
    <property type="component" value="Unassembled WGS sequence"/>
</dbReference>
<dbReference type="SMART" id="SM00044">
    <property type="entry name" value="CYCc"/>
    <property type="match status" value="1"/>
</dbReference>
<dbReference type="InterPro" id="IPR050697">
    <property type="entry name" value="Adenylyl/Guanylyl_Cyclase_3/4"/>
</dbReference>
<proteinExistence type="predicted"/>
<dbReference type="PROSITE" id="PS50125">
    <property type="entry name" value="GUANYLATE_CYCLASE_2"/>
    <property type="match status" value="1"/>
</dbReference>
<dbReference type="Pfam" id="PF00211">
    <property type="entry name" value="Guanylate_cyc"/>
    <property type="match status" value="1"/>
</dbReference>
<dbReference type="InterPro" id="IPR001054">
    <property type="entry name" value="A/G_cyclase"/>
</dbReference>
<dbReference type="EMBL" id="VAUV01000004">
    <property type="protein sequence ID" value="TLD71759.1"/>
    <property type="molecule type" value="Genomic_DNA"/>
</dbReference>
<organism evidence="3 4">
    <name type="scientific">Phragmitibacter flavus</name>
    <dbReference type="NCBI Taxonomy" id="2576071"/>
    <lineage>
        <taxon>Bacteria</taxon>
        <taxon>Pseudomonadati</taxon>
        <taxon>Verrucomicrobiota</taxon>
        <taxon>Verrucomicrobiia</taxon>
        <taxon>Verrucomicrobiales</taxon>
        <taxon>Verrucomicrobiaceae</taxon>
        <taxon>Phragmitibacter</taxon>
    </lineage>
</organism>
<dbReference type="AlphaFoldDB" id="A0A5R8KJG1"/>
<name>A0A5R8KJG1_9BACT</name>
<dbReference type="InterPro" id="IPR008984">
    <property type="entry name" value="SMAD_FHA_dom_sf"/>
</dbReference>
<dbReference type="CDD" id="cd00060">
    <property type="entry name" value="FHA"/>
    <property type="match status" value="1"/>
</dbReference>
<dbReference type="GO" id="GO:0009190">
    <property type="term" value="P:cyclic nucleotide biosynthetic process"/>
    <property type="evidence" value="ECO:0007669"/>
    <property type="project" value="InterPro"/>
</dbReference>
<protein>
    <submittedName>
        <fullName evidence="3">Adenylate/guanylate cyclase domain-containing protein</fullName>
    </submittedName>
</protein>
<comment type="caution">
    <text evidence="3">The sequence shown here is derived from an EMBL/GenBank/DDBJ whole genome shotgun (WGS) entry which is preliminary data.</text>
</comment>
<reference evidence="3 4" key="1">
    <citation type="submission" date="2019-05" db="EMBL/GenBank/DDBJ databases">
        <title>Verrucobacter flavum gen. nov., sp. nov. a new member of the family Verrucomicrobiaceae.</title>
        <authorList>
            <person name="Szuroczki S."/>
            <person name="Abbaszade G."/>
            <person name="Szabo A."/>
            <person name="Felfoldi T."/>
            <person name="Schumann P."/>
            <person name="Boka K."/>
            <person name="Keki Z."/>
            <person name="Toumi M."/>
            <person name="Toth E."/>
        </authorList>
    </citation>
    <scope>NUCLEOTIDE SEQUENCE [LARGE SCALE GENOMIC DNA]</scope>
    <source>
        <strain evidence="3 4">MG-N-17</strain>
    </source>
</reference>
<dbReference type="InterPro" id="IPR029787">
    <property type="entry name" value="Nucleotide_cyclase"/>
</dbReference>
<dbReference type="SUPFAM" id="SSF55073">
    <property type="entry name" value="Nucleotide cyclase"/>
    <property type="match status" value="1"/>
</dbReference>
<sequence>MKSKPCRRKSPCCLDSACPVKGAILPPWPLPRLELEPIDRARFGGHGSLLFAHHFRKPKPSLDFTSRFRFKGRRHHHMPALLKALTGGETYPLGDFNLIGRSEEASIRLGDAGISRQHATIRREGAHFWLVDLGSANGSYVNDVALTNACALRTGDRLQFGSAIFLFDQGGKPITQDLTAIGLKTQVLKRTPVPMRTQPATLFVGDLKGFTAMSSLLGAAEVADLLREWYADCNTIMKRSGAMVDKFIGDCVFAYWTSVEHDALARALEAARALRKAERDAESPTRRLLKEQKNITLDCRIGLHVGEVAIGAMGRGINTALGDAVNLAFRLEGLTRIVDKPILVSGAFLAGWEGDRSAFTPCGHFEVKGHPAKIEVYDVTE</sequence>
<dbReference type="InterPro" id="IPR000253">
    <property type="entry name" value="FHA_dom"/>
</dbReference>
<evidence type="ECO:0000259" key="1">
    <source>
        <dbReference type="PROSITE" id="PS50006"/>
    </source>
</evidence>
<accession>A0A5R8KJG1</accession>
<evidence type="ECO:0000259" key="2">
    <source>
        <dbReference type="PROSITE" id="PS50125"/>
    </source>
</evidence>
<dbReference type="SUPFAM" id="SSF49879">
    <property type="entry name" value="SMAD/FHA domain"/>
    <property type="match status" value="1"/>
</dbReference>
<dbReference type="Pfam" id="PF00498">
    <property type="entry name" value="FHA"/>
    <property type="match status" value="1"/>
</dbReference>
<dbReference type="CDD" id="cd07302">
    <property type="entry name" value="CHD"/>
    <property type="match status" value="1"/>
</dbReference>